<dbReference type="InterPro" id="IPR023187">
    <property type="entry name" value="Tscrpt_reg_MarR-type_CS"/>
</dbReference>
<dbReference type="EMBL" id="JAVDYC010000001">
    <property type="protein sequence ID" value="MDR7321453.1"/>
    <property type="molecule type" value="Genomic_DNA"/>
</dbReference>
<dbReference type="PROSITE" id="PS50995">
    <property type="entry name" value="HTH_MARR_2"/>
    <property type="match status" value="1"/>
</dbReference>
<dbReference type="InterPro" id="IPR036390">
    <property type="entry name" value="WH_DNA-bd_sf"/>
</dbReference>
<evidence type="ECO:0000313" key="6">
    <source>
        <dbReference type="Proteomes" id="UP001183629"/>
    </source>
</evidence>
<dbReference type="PANTHER" id="PTHR33164:SF57">
    <property type="entry name" value="MARR-FAMILY TRANSCRIPTIONAL REGULATOR"/>
    <property type="match status" value="1"/>
</dbReference>
<dbReference type="Gene3D" id="1.10.10.10">
    <property type="entry name" value="Winged helix-like DNA-binding domain superfamily/Winged helix DNA-binding domain"/>
    <property type="match status" value="1"/>
</dbReference>
<keyword evidence="3" id="KW-0804">Transcription</keyword>
<accession>A0AAE3ZK86</accession>
<dbReference type="GO" id="GO:0003677">
    <property type="term" value="F:DNA binding"/>
    <property type="evidence" value="ECO:0007669"/>
    <property type="project" value="UniProtKB-KW"/>
</dbReference>
<proteinExistence type="predicted"/>
<dbReference type="RefSeq" id="WP_310410469.1">
    <property type="nucleotide sequence ID" value="NZ_JAVDYC010000001.1"/>
</dbReference>
<comment type="caution">
    <text evidence="5">The sequence shown here is derived from an EMBL/GenBank/DDBJ whole genome shotgun (WGS) entry which is preliminary data.</text>
</comment>
<dbReference type="GO" id="GO:0006950">
    <property type="term" value="P:response to stress"/>
    <property type="evidence" value="ECO:0007669"/>
    <property type="project" value="TreeGrafter"/>
</dbReference>
<dbReference type="Pfam" id="PF12802">
    <property type="entry name" value="MarR_2"/>
    <property type="match status" value="1"/>
</dbReference>
<evidence type="ECO:0000256" key="2">
    <source>
        <dbReference type="ARBA" id="ARBA00023125"/>
    </source>
</evidence>
<dbReference type="InterPro" id="IPR039422">
    <property type="entry name" value="MarR/SlyA-like"/>
</dbReference>
<evidence type="ECO:0000256" key="1">
    <source>
        <dbReference type="ARBA" id="ARBA00023015"/>
    </source>
</evidence>
<dbReference type="AlphaFoldDB" id="A0AAE3ZK86"/>
<feature type="domain" description="HTH marR-type" evidence="4">
    <location>
        <begin position="2"/>
        <end position="135"/>
    </location>
</feature>
<keyword evidence="2 5" id="KW-0238">DNA-binding</keyword>
<name>A0AAE3ZK86_9ACTN</name>
<sequence>MATELIRRLQEQQRVLRLAKQVRPADGVPPGLVGLLAELDRLSGQECHVKELAAHTYLDPSTVSRAVAHLVTLGLVARTPDPEDRRASVLSVTPKGRAAIAETQDWYRTVAAAALGGWTPVELDDFARMLARFSRDMTTYLSEEDAR</sequence>
<protein>
    <submittedName>
        <fullName evidence="5">DNA-binding MarR family transcriptional regulator</fullName>
    </submittedName>
</protein>
<evidence type="ECO:0000313" key="5">
    <source>
        <dbReference type="EMBL" id="MDR7321453.1"/>
    </source>
</evidence>
<dbReference type="InterPro" id="IPR036388">
    <property type="entry name" value="WH-like_DNA-bd_sf"/>
</dbReference>
<dbReference type="SMART" id="SM00347">
    <property type="entry name" value="HTH_MARR"/>
    <property type="match status" value="1"/>
</dbReference>
<gene>
    <name evidence="5" type="ORF">J2S44_001703</name>
</gene>
<evidence type="ECO:0000259" key="4">
    <source>
        <dbReference type="PROSITE" id="PS50995"/>
    </source>
</evidence>
<keyword evidence="6" id="KW-1185">Reference proteome</keyword>
<dbReference type="PANTHER" id="PTHR33164">
    <property type="entry name" value="TRANSCRIPTIONAL REGULATOR, MARR FAMILY"/>
    <property type="match status" value="1"/>
</dbReference>
<dbReference type="GO" id="GO:0003700">
    <property type="term" value="F:DNA-binding transcription factor activity"/>
    <property type="evidence" value="ECO:0007669"/>
    <property type="project" value="InterPro"/>
</dbReference>
<dbReference type="SUPFAM" id="SSF46785">
    <property type="entry name" value="Winged helix' DNA-binding domain"/>
    <property type="match status" value="1"/>
</dbReference>
<dbReference type="InterPro" id="IPR000835">
    <property type="entry name" value="HTH_MarR-typ"/>
</dbReference>
<evidence type="ECO:0000256" key="3">
    <source>
        <dbReference type="ARBA" id="ARBA00023163"/>
    </source>
</evidence>
<reference evidence="5 6" key="1">
    <citation type="submission" date="2023-07" db="EMBL/GenBank/DDBJ databases">
        <title>Sequencing the genomes of 1000 actinobacteria strains.</title>
        <authorList>
            <person name="Klenk H.-P."/>
        </authorList>
    </citation>
    <scope>NUCLEOTIDE SEQUENCE [LARGE SCALE GENOMIC DNA]</scope>
    <source>
        <strain evidence="5 6">DSM 44711</strain>
    </source>
</reference>
<dbReference type="Proteomes" id="UP001183629">
    <property type="component" value="Unassembled WGS sequence"/>
</dbReference>
<keyword evidence="1" id="KW-0805">Transcription regulation</keyword>
<organism evidence="5 6">
    <name type="scientific">Catenuloplanes niger</name>
    <dbReference type="NCBI Taxonomy" id="587534"/>
    <lineage>
        <taxon>Bacteria</taxon>
        <taxon>Bacillati</taxon>
        <taxon>Actinomycetota</taxon>
        <taxon>Actinomycetes</taxon>
        <taxon>Micromonosporales</taxon>
        <taxon>Micromonosporaceae</taxon>
        <taxon>Catenuloplanes</taxon>
    </lineage>
</organism>
<dbReference type="PROSITE" id="PS01117">
    <property type="entry name" value="HTH_MARR_1"/>
    <property type="match status" value="1"/>
</dbReference>